<dbReference type="EMBL" id="OB664265">
    <property type="protein sequence ID" value="CAD7232131.1"/>
    <property type="molecule type" value="Genomic_DNA"/>
</dbReference>
<proteinExistence type="predicted"/>
<evidence type="ECO:0000313" key="1">
    <source>
        <dbReference type="EMBL" id="CAD7232131.1"/>
    </source>
</evidence>
<protein>
    <submittedName>
        <fullName evidence="1">Uncharacterized protein</fullName>
    </submittedName>
</protein>
<organism evidence="1">
    <name type="scientific">Cyprideis torosa</name>
    <dbReference type="NCBI Taxonomy" id="163714"/>
    <lineage>
        <taxon>Eukaryota</taxon>
        <taxon>Metazoa</taxon>
        <taxon>Ecdysozoa</taxon>
        <taxon>Arthropoda</taxon>
        <taxon>Crustacea</taxon>
        <taxon>Oligostraca</taxon>
        <taxon>Ostracoda</taxon>
        <taxon>Podocopa</taxon>
        <taxon>Podocopida</taxon>
        <taxon>Cytherocopina</taxon>
        <taxon>Cytheroidea</taxon>
        <taxon>Cytherideidae</taxon>
        <taxon>Cyprideis</taxon>
    </lineage>
</organism>
<reference evidence="1" key="1">
    <citation type="submission" date="2020-11" db="EMBL/GenBank/DDBJ databases">
        <authorList>
            <person name="Tran Van P."/>
        </authorList>
    </citation>
    <scope>NUCLEOTIDE SEQUENCE</scope>
</reference>
<gene>
    <name evidence="1" type="ORF">CTOB1V02_LOCUS9972</name>
</gene>
<sequence length="228" mass="25232">MIVRWKVTDGYHVTEDDVVSQVEWVVVSPAPADGPSGDGRRMEGARLAEDPLENFPAQDEDGRFGIGEGGDRSGGLVGRRWGKMRRFALGLNYASREMHFLCEQLARLESGCGTRVWSYTDECRSMHEDMKEIYEKRECLHFDSSTARSFKFEVSHRSCSSTSENEQRDRETKQVLQFKISLFRAGGSSADRSLMGPLSLQHCQSSGTIGGSSAPTSAAPSTRASPLL</sequence>
<accession>A0A7R8WKA6</accession>
<name>A0A7R8WKA6_9CRUS</name>
<dbReference type="AlphaFoldDB" id="A0A7R8WKA6"/>